<dbReference type="InterPro" id="IPR005612">
    <property type="entry name" value="CCAAT-binding_factor"/>
</dbReference>
<feature type="region of interest" description="Disordered" evidence="2">
    <location>
        <begin position="574"/>
        <end position="604"/>
    </location>
</feature>
<feature type="region of interest" description="Disordered" evidence="2">
    <location>
        <begin position="1172"/>
        <end position="1204"/>
    </location>
</feature>
<feature type="domain" description="CCAAT-binding factor" evidence="3">
    <location>
        <begin position="1595"/>
        <end position="1754"/>
    </location>
</feature>
<dbReference type="PANTHER" id="PTHR12048:SF0">
    <property type="entry name" value="CCAAT_ENHANCER-BINDING PROTEIN ZETA"/>
    <property type="match status" value="1"/>
</dbReference>
<dbReference type="GO" id="GO:0005634">
    <property type="term" value="C:nucleus"/>
    <property type="evidence" value="ECO:0007669"/>
    <property type="project" value="TreeGrafter"/>
</dbReference>
<dbReference type="Pfam" id="PF03914">
    <property type="entry name" value="CBF"/>
    <property type="match status" value="1"/>
</dbReference>
<feature type="region of interest" description="Disordered" evidence="2">
    <location>
        <begin position="1942"/>
        <end position="1961"/>
    </location>
</feature>
<feature type="region of interest" description="Disordered" evidence="2">
    <location>
        <begin position="157"/>
        <end position="177"/>
    </location>
</feature>
<accession>A0AAD8YH54</accession>
<protein>
    <submittedName>
        <fullName evidence="4">CCAAT/enhancer-binding protein zeta</fullName>
    </submittedName>
</protein>
<dbReference type="PANTHER" id="PTHR12048">
    <property type="entry name" value="CCAAT-BINDING FACTOR-RELATED"/>
    <property type="match status" value="1"/>
</dbReference>
<keyword evidence="5" id="KW-1185">Reference proteome</keyword>
<feature type="compositionally biased region" description="Acidic residues" evidence="2">
    <location>
        <begin position="1942"/>
        <end position="1951"/>
    </location>
</feature>
<feature type="compositionally biased region" description="Acidic residues" evidence="2">
    <location>
        <begin position="1008"/>
        <end position="1018"/>
    </location>
</feature>
<feature type="compositionally biased region" description="Polar residues" evidence="2">
    <location>
        <begin position="1182"/>
        <end position="1193"/>
    </location>
</feature>
<sequence>MDWDSSSSSYSSSDSDSASSESTAPTAALSDNQVATGASDTEPIDDGAADFPFDFATDNINDQADGSESDYVDDGNGATGSLPSTLTPRKQQMISSSLPMFQQEFTNANMTSQGNMTTREESTLSSEAVSSPSDATTGALSIMHRGSLRRIINPSAVHSNHHSNSPSRHNDLQKTEASSTSWPIQQYEFCTRMFALLDTDCQSYIGPECTRNFLYLHCPVVRRRDGAIACQVNKDDCLSSPTVDEIWNTVICCDPKYKTDGATTGPPAPISIEALMQVERERGLSSSCDCIQGWPYCPLPLPELDLDHWLLPRFYFEISEEWDSAKQSIVARRSIADFEWLNQILMSHKRPGHGHLCGRILPPFPTKRASFVPSSSGSQGIQKEVGEKAVSAAKSSVGLITSVAKSLWGSYVSGAGPSTTSPENQHHSGPGAVGNDIPVEVAHAIERYLNYLSENEAFATSFPLNAILQASQTGLESAKQVLQEHFKLHKKEKKMKQDSVSPEGKLSSASTIYNALVRKRASSFAVFHDDDDTPWLRAAAQVAMALQFHGILETTGYESTSAKIQHASLPKFNNAKNSWDEEDNVDTTNNSGSRTKQEGRGSPENVACFETGVVKIESELNNEEDMGYDLLPLPGLSDEQSVLNAGTSVLNTGGTCTIEDSRQFIYRMATDKDVGDKLSTIGTMNVETDIDKVREVLKSVDHTIGKMYNASVNVQKSQHERNAFNASLLRGIDSWCGSSGDVISQRALVAGVAEISTANGNSETSCKNLSNVAENCRNSAHMLLITLDLSWQSSLAASAVSSTAEVRDALKASRTSTRAKTAAFAAAEKAKGAYESCDSSSSKEEVQSSLKTAFVTQSHAIHATVVEYEANLSLKRASVSLAHDVKCWNVHRRKELLQSCIQFAKSQKEACKKASDAWLSLRDGLIDSEYKPLTTVGFDALVNLDTSASQNEPISVITDQYDWNLAESGDSGEALEYPTARNVDNSFESAPSSHSGLFVSKGSLSSTGEEEIVQEGDTYDVTPSDLNVDYDYFAYRQGTIHEDSSEACGDSVKSENEDSEQSSHACESETNESQIICDEVQESNDNCSEGARSSSEGARSMSSSTSMQSLIDGLMAWGEDDGRPDSTENEFLDDTAGTNATEIEKAAWKLLSRAKPLAQHAVALPIAFSHEGVGKREKKRQTSSTNCRQQKNNAPVARSCRNGAQNERANDVMPNLSYKAHSTLLVQFTEETPTWYNCGRNTPGRDETIATYRALGDEIYGHEVALARKNGAANSDKDEKWVESTMKRGTLKDRIAAMSVVVGMDSVHKLYALDMLLDLAGCGVDTRHGELGSIPNARVGQMASEALSDLFTNTLLPKHRKLLSLEARPLYLYEGKRTLSPRVLLLWRYEEMIKQRYASFLTRYLGRTLSGEDEPSKKNAIVTASFLLKDIPEGEEIILPMIVNKIGDPGRKIASAAGHQLRLILEEHPAMTSIVAREALYNCVIFLNQLQLSRDEADDVDAATDGKKREAPKSLPASLISTYFHLFEMTVKKNASGKKKDSKQSATDGAGRLLSALLTGVNRAHPYLPKADATMEEHIDALYRIAHTAPPAAATQALMLLFQLAVGSGDTGAVPQNDESVTARKDRFYRALYSKVADGDMFSGRQLTLFFNLLYKALKYDTKSERICAVLKRLIHSALHLPSSIVCGVLFLLSEIIKCRPEVNNEVEAAVSELIFDPSKREPSVAFPGKVQLEKNLWELSLLAHHYHPSASKFTADSSGKISFKGDPLKDFSLTPFLDKFAFRNPKSLDKQAKQSKGGIAARKSGLSAMAALPMNDPSYLTATDIADEEQFFHQFFVERAKRDEMKGIVRGSGEQDKDESDLEDEALNAAEADVDVDFDANTDSEEEAFVNTLAEKLMENSGNGKANLDEEDPDMDDWRGDDDKEGDFVGAADNEDAFMDAPSSDEEDFEGGVNNDDGSFDDVTRMAISLGYAQAHTDKKKKKKSKSESLYADADEYEKMLADEMRLQTIKKKHLNLVGKRRNAKPNNH</sequence>
<feature type="region of interest" description="Disordered" evidence="2">
    <location>
        <begin position="999"/>
        <end position="1020"/>
    </location>
</feature>
<evidence type="ECO:0000313" key="5">
    <source>
        <dbReference type="Proteomes" id="UP001224775"/>
    </source>
</evidence>
<feature type="compositionally biased region" description="Polar residues" evidence="2">
    <location>
        <begin position="79"/>
        <end position="93"/>
    </location>
</feature>
<evidence type="ECO:0000259" key="3">
    <source>
        <dbReference type="Pfam" id="PF03914"/>
    </source>
</evidence>
<evidence type="ECO:0000256" key="2">
    <source>
        <dbReference type="SAM" id="MobiDB-lite"/>
    </source>
</evidence>
<dbReference type="InterPro" id="IPR040155">
    <property type="entry name" value="CEBPZ/Mak21-like"/>
</dbReference>
<feature type="region of interest" description="Disordered" evidence="2">
    <location>
        <begin position="1043"/>
        <end position="1138"/>
    </location>
</feature>
<name>A0AAD8YH54_9STRA</name>
<feature type="region of interest" description="Disordered" evidence="2">
    <location>
        <begin position="114"/>
        <end position="137"/>
    </location>
</feature>
<evidence type="ECO:0000256" key="1">
    <source>
        <dbReference type="ARBA" id="ARBA00007797"/>
    </source>
</evidence>
<feature type="compositionally biased region" description="Polar residues" evidence="2">
    <location>
        <begin position="23"/>
        <end position="39"/>
    </location>
</feature>
<dbReference type="Proteomes" id="UP001224775">
    <property type="component" value="Unassembled WGS sequence"/>
</dbReference>
<proteinExistence type="inferred from homology"/>
<reference evidence="4" key="1">
    <citation type="submission" date="2023-06" db="EMBL/GenBank/DDBJ databases">
        <title>Survivors Of The Sea: Transcriptome response of Skeletonema marinoi to long-term dormancy.</title>
        <authorList>
            <person name="Pinder M.I.M."/>
            <person name="Kourtchenko O."/>
            <person name="Robertson E.K."/>
            <person name="Larsson T."/>
            <person name="Maumus F."/>
            <person name="Osuna-Cruz C.M."/>
            <person name="Vancaester E."/>
            <person name="Stenow R."/>
            <person name="Vandepoele K."/>
            <person name="Ploug H."/>
            <person name="Bruchert V."/>
            <person name="Godhe A."/>
            <person name="Topel M."/>
        </authorList>
    </citation>
    <scope>NUCLEOTIDE SEQUENCE</scope>
    <source>
        <strain evidence="4">R05AC</strain>
    </source>
</reference>
<feature type="compositionally biased region" description="Low complexity" evidence="2">
    <location>
        <begin position="157"/>
        <end position="167"/>
    </location>
</feature>
<feature type="region of interest" description="Disordered" evidence="2">
    <location>
        <begin position="1"/>
        <end position="93"/>
    </location>
</feature>
<gene>
    <name evidence="4" type="ORF">QTG54_004301</name>
</gene>
<organism evidence="4 5">
    <name type="scientific">Skeletonema marinoi</name>
    <dbReference type="NCBI Taxonomy" id="267567"/>
    <lineage>
        <taxon>Eukaryota</taxon>
        <taxon>Sar</taxon>
        <taxon>Stramenopiles</taxon>
        <taxon>Ochrophyta</taxon>
        <taxon>Bacillariophyta</taxon>
        <taxon>Coscinodiscophyceae</taxon>
        <taxon>Thalassiosirophycidae</taxon>
        <taxon>Thalassiosirales</taxon>
        <taxon>Skeletonemataceae</taxon>
        <taxon>Skeletonema</taxon>
        <taxon>Skeletonema marinoi-dohrnii complex</taxon>
    </lineage>
</organism>
<feature type="compositionally biased region" description="Low complexity" evidence="2">
    <location>
        <begin position="1088"/>
        <end position="1109"/>
    </location>
</feature>
<feature type="compositionally biased region" description="Low complexity" evidence="2">
    <location>
        <begin position="1"/>
        <end position="22"/>
    </location>
</feature>
<evidence type="ECO:0000313" key="4">
    <source>
        <dbReference type="EMBL" id="KAK1745010.1"/>
    </source>
</evidence>
<feature type="region of interest" description="Disordered" evidence="2">
    <location>
        <begin position="416"/>
        <end position="435"/>
    </location>
</feature>
<comment type="similarity">
    <text evidence="1">Belongs to the CBF/MAK21 family.</text>
</comment>
<dbReference type="EMBL" id="JATAAI010000006">
    <property type="protein sequence ID" value="KAK1745010.1"/>
    <property type="molecule type" value="Genomic_DNA"/>
</dbReference>
<comment type="caution">
    <text evidence="4">The sequence shown here is derived from an EMBL/GenBank/DDBJ whole genome shotgun (WGS) entry which is preliminary data.</text>
</comment>
<feature type="compositionally biased region" description="Low complexity" evidence="2">
    <location>
        <begin position="49"/>
        <end position="58"/>
    </location>
</feature>